<reference evidence="3 4" key="1">
    <citation type="submission" date="2019-08" db="EMBL/GenBank/DDBJ databases">
        <authorList>
            <person name="Dhanesh K."/>
            <person name="Kumar G."/>
            <person name="Sasikala C."/>
            <person name="Venkata Ramana C."/>
        </authorList>
    </citation>
    <scope>NUCLEOTIDE SEQUENCE [LARGE SCALE GENOMIC DNA]</scope>
    <source>
        <strain evidence="3 4">JC645</strain>
    </source>
</reference>
<evidence type="ECO:0000313" key="4">
    <source>
        <dbReference type="Proteomes" id="UP000324479"/>
    </source>
</evidence>
<feature type="domain" description="Neutral/alkaline non-lysosomal ceramidase N-terminal" evidence="2">
    <location>
        <begin position="47"/>
        <end position="277"/>
    </location>
</feature>
<dbReference type="Pfam" id="PF04734">
    <property type="entry name" value="Ceramidase_alk"/>
    <property type="match status" value="1"/>
</dbReference>
<organism evidence="3 4">
    <name type="scientific">Roseiconus nitratireducens</name>
    <dbReference type="NCBI Taxonomy" id="2605748"/>
    <lineage>
        <taxon>Bacteria</taxon>
        <taxon>Pseudomonadati</taxon>
        <taxon>Planctomycetota</taxon>
        <taxon>Planctomycetia</taxon>
        <taxon>Pirellulales</taxon>
        <taxon>Pirellulaceae</taxon>
        <taxon>Roseiconus</taxon>
    </lineage>
</organism>
<evidence type="ECO:0000256" key="1">
    <source>
        <dbReference type="SAM" id="Phobius"/>
    </source>
</evidence>
<sequence>MRPGCPGTNTQQRRVTVTFRNPIWFGSICAAVLLLCTVPAAASEGSWQVGTAKTEITPDGPLLMAGYASRDTPCSQTLLPLWAKAMVLEDRDHNLALLITLDLVGIDRELSKRIVKQISEQHEISPSGIALCVSHTHTGPVVGKNLGPMHYRLATNEQRRAIDDYQERLQQTVVRLVGLALKNRSPCRLVQGLGHADFAVNRRNNPADQVPARRRLAELAGPTDHSVPVLAVRDQHDRLKVVVFGYACHATVLDSVQWSGDYPGYAQAELERRHDGCQAMFWAGCGADQNPLPRRTVELAKHYGDRLATAVDAVLLTSQMGPLAPTLETIHREVPLALGARPTVDQLQSQSDSGNRFQKSRADMWLQRIEAGQPLPADYPYPVATWVLGGKLRWIFLGGEVVVDYSLRLRDQLGSDVWVTAYANDVMAYIPSRRVLREGGYEGDTSMIYYGLPTVWAPTIEQQIVDEAVRQAAGH</sequence>
<evidence type="ECO:0000313" key="3">
    <source>
        <dbReference type="EMBL" id="KAA5543053.1"/>
    </source>
</evidence>
<gene>
    <name evidence="3" type="ORF">FYK55_12220</name>
</gene>
<dbReference type="Proteomes" id="UP000324479">
    <property type="component" value="Unassembled WGS sequence"/>
</dbReference>
<evidence type="ECO:0000259" key="2">
    <source>
        <dbReference type="Pfam" id="PF04734"/>
    </source>
</evidence>
<dbReference type="EMBL" id="VWOX01000006">
    <property type="protein sequence ID" value="KAA5543053.1"/>
    <property type="molecule type" value="Genomic_DNA"/>
</dbReference>
<dbReference type="AlphaFoldDB" id="A0A5M6D6S6"/>
<feature type="transmembrane region" description="Helical" evidence="1">
    <location>
        <begin position="23"/>
        <end position="42"/>
    </location>
</feature>
<keyword evidence="1" id="KW-0472">Membrane</keyword>
<dbReference type="InterPro" id="IPR031329">
    <property type="entry name" value="NEUT/ALK_ceramidase_N"/>
</dbReference>
<proteinExistence type="predicted"/>
<keyword evidence="1" id="KW-1133">Transmembrane helix</keyword>
<keyword evidence="4" id="KW-1185">Reference proteome</keyword>
<protein>
    <recommendedName>
        <fullName evidence="2">Neutral/alkaline non-lysosomal ceramidase N-terminal domain-containing protein</fullName>
    </recommendedName>
</protein>
<name>A0A5M6D6S6_9BACT</name>
<keyword evidence="1" id="KW-0812">Transmembrane</keyword>
<comment type="caution">
    <text evidence="3">The sequence shown here is derived from an EMBL/GenBank/DDBJ whole genome shotgun (WGS) entry which is preliminary data.</text>
</comment>
<accession>A0A5M6D6S6</accession>